<dbReference type="Proteomes" id="UP000321386">
    <property type="component" value="Unassembled WGS sequence"/>
</dbReference>
<keyword evidence="3" id="KW-1185">Reference proteome</keyword>
<feature type="domain" description="Methyltransferase" evidence="1">
    <location>
        <begin position="55"/>
        <end position="151"/>
    </location>
</feature>
<dbReference type="RefSeq" id="WP_146806559.1">
    <property type="nucleotide sequence ID" value="NZ_BJUA01000009.1"/>
</dbReference>
<dbReference type="AlphaFoldDB" id="A0A510UUG9"/>
<dbReference type="OrthoDB" id="9805171at2"/>
<dbReference type="PANTHER" id="PTHR42912">
    <property type="entry name" value="METHYLTRANSFERASE"/>
    <property type="match status" value="1"/>
</dbReference>
<protein>
    <recommendedName>
        <fullName evidence="1">Methyltransferase domain-containing protein</fullName>
    </recommendedName>
</protein>
<evidence type="ECO:0000313" key="2">
    <source>
        <dbReference type="EMBL" id="GEK18317.1"/>
    </source>
</evidence>
<accession>A0A510UUG9</accession>
<comment type="caution">
    <text evidence="2">The sequence shown here is derived from an EMBL/GenBank/DDBJ whole genome shotgun (WGS) entry which is preliminary data.</text>
</comment>
<organism evidence="2 3">
    <name type="scientific">Cellulomonas persica</name>
    <dbReference type="NCBI Taxonomy" id="76861"/>
    <lineage>
        <taxon>Bacteria</taxon>
        <taxon>Bacillati</taxon>
        <taxon>Actinomycetota</taxon>
        <taxon>Actinomycetes</taxon>
        <taxon>Micrococcales</taxon>
        <taxon>Cellulomonadaceae</taxon>
        <taxon>Cellulomonas</taxon>
    </lineage>
</organism>
<evidence type="ECO:0000313" key="3">
    <source>
        <dbReference type="Proteomes" id="UP000321386"/>
    </source>
</evidence>
<dbReference type="InterPro" id="IPR050508">
    <property type="entry name" value="Methyltransf_Superfamily"/>
</dbReference>
<proteinExistence type="predicted"/>
<name>A0A510UUG9_9CELL</name>
<dbReference type="SUPFAM" id="SSF53335">
    <property type="entry name" value="S-adenosyl-L-methionine-dependent methyltransferases"/>
    <property type="match status" value="1"/>
</dbReference>
<dbReference type="Gene3D" id="3.40.50.150">
    <property type="entry name" value="Vaccinia Virus protein VP39"/>
    <property type="match status" value="1"/>
</dbReference>
<dbReference type="GO" id="GO:0008168">
    <property type="term" value="F:methyltransferase activity"/>
    <property type="evidence" value="ECO:0007669"/>
    <property type="project" value="TreeGrafter"/>
</dbReference>
<dbReference type="CDD" id="cd02440">
    <property type="entry name" value="AdoMet_MTases"/>
    <property type="match status" value="1"/>
</dbReference>
<dbReference type="InterPro" id="IPR041698">
    <property type="entry name" value="Methyltransf_25"/>
</dbReference>
<reference evidence="2 3" key="1">
    <citation type="submission" date="2019-07" db="EMBL/GenBank/DDBJ databases">
        <title>Whole genome shotgun sequence of Cellulomonas persica NBRC 101101.</title>
        <authorList>
            <person name="Hosoyama A."/>
            <person name="Uohara A."/>
            <person name="Ohji S."/>
            <person name="Ichikawa N."/>
        </authorList>
    </citation>
    <scope>NUCLEOTIDE SEQUENCE [LARGE SCALE GENOMIC DNA]</scope>
    <source>
        <strain evidence="2 3">NBRC 101101</strain>
    </source>
</reference>
<gene>
    <name evidence="2" type="ORF">CPE01_20500</name>
</gene>
<sequence length="216" mass="23524">MSTRSTATEGEREHLPPMGKAWLLPLYDPFSRLVGAERLHRRLLGEASLQPGDRVLEIGCGTGNLLLLAQRLVPGVDTTGLDPDAAALARAARKARRRGVDVRLDHGFADALPYPDQSVDVVLSSLMLHHLPDEAKIPAFREARRVLRPGGRLHVLDFLGENHTHGLGVRRTRRDSQPDADLDAIPALVRTAGLEVASVTPVRTRLGSFVLVAART</sequence>
<evidence type="ECO:0000259" key="1">
    <source>
        <dbReference type="Pfam" id="PF13649"/>
    </source>
</evidence>
<dbReference type="InterPro" id="IPR029063">
    <property type="entry name" value="SAM-dependent_MTases_sf"/>
</dbReference>
<dbReference type="EMBL" id="BJUA01000009">
    <property type="protein sequence ID" value="GEK18317.1"/>
    <property type="molecule type" value="Genomic_DNA"/>
</dbReference>
<dbReference type="PANTHER" id="PTHR42912:SF93">
    <property type="entry name" value="N6-ADENOSINE-METHYLTRANSFERASE TMT1A"/>
    <property type="match status" value="1"/>
</dbReference>
<dbReference type="Pfam" id="PF13649">
    <property type="entry name" value="Methyltransf_25"/>
    <property type="match status" value="1"/>
</dbReference>